<gene>
    <name evidence="1" type="ORF">PI95_006730</name>
</gene>
<dbReference type="EMBL" id="JTCM02000009">
    <property type="protein sequence ID" value="NEU72274.1"/>
    <property type="molecule type" value="Genomic_DNA"/>
</dbReference>
<organism evidence="1 2">
    <name type="scientific">Hassallia byssoidea VB512170</name>
    <dbReference type="NCBI Taxonomy" id="1304833"/>
    <lineage>
        <taxon>Bacteria</taxon>
        <taxon>Bacillati</taxon>
        <taxon>Cyanobacteriota</taxon>
        <taxon>Cyanophyceae</taxon>
        <taxon>Nostocales</taxon>
        <taxon>Tolypothrichaceae</taxon>
        <taxon>Hassallia</taxon>
    </lineage>
</organism>
<evidence type="ECO:0000313" key="2">
    <source>
        <dbReference type="Proteomes" id="UP000031549"/>
    </source>
</evidence>
<dbReference type="AlphaFoldDB" id="A0A846H6I0"/>
<accession>A0A846H6I0</accession>
<comment type="caution">
    <text evidence="1">The sequence shown here is derived from an EMBL/GenBank/DDBJ whole genome shotgun (WGS) entry which is preliminary data.</text>
</comment>
<protein>
    <submittedName>
        <fullName evidence="1">Uncharacterized protein</fullName>
    </submittedName>
</protein>
<reference evidence="1 2" key="1">
    <citation type="journal article" date="2015" name="Genome Announc.">
        <title>Draft Genome Sequence of Cyanobacterium Hassallia byssoidea Strain VB512170, Isolated from Monuments in India.</title>
        <authorList>
            <person name="Singh D."/>
            <person name="Chandrababunaidu M.M."/>
            <person name="Panda A."/>
            <person name="Sen D."/>
            <person name="Bhattacharyya S."/>
            <person name="Adhikary S.P."/>
            <person name="Tripathy S."/>
        </authorList>
    </citation>
    <scope>NUCLEOTIDE SEQUENCE [LARGE SCALE GENOMIC DNA]</scope>
    <source>
        <strain evidence="1 2">VB512170</strain>
    </source>
</reference>
<evidence type="ECO:0000313" key="1">
    <source>
        <dbReference type="EMBL" id="NEU72274.1"/>
    </source>
</evidence>
<dbReference type="RefSeq" id="WP_163518663.1">
    <property type="nucleotide sequence ID" value="NZ_JTCM02000009.1"/>
</dbReference>
<dbReference type="Proteomes" id="UP000031549">
    <property type="component" value="Unassembled WGS sequence"/>
</dbReference>
<proteinExistence type="predicted"/>
<name>A0A846H6I0_9CYAN</name>
<keyword evidence="2" id="KW-1185">Reference proteome</keyword>
<sequence>MSISNFRAIARSCDRPDQVCTFCTSSCLLYADGCSIPDSIDIDFHISYFIGNWALGIGNGAWGMGHGAWGRLDAWTLGLEKELLPITHYPLPITHSPFPVQKALQYMK</sequence>